<gene>
    <name evidence="2" type="ORF">ZHAS_00005536</name>
</gene>
<name>A0A084VJS7_ANOSI</name>
<reference evidence="3" key="2">
    <citation type="submission" date="2020-05" db="UniProtKB">
        <authorList>
            <consortium name="EnsemblMetazoa"/>
        </authorList>
    </citation>
    <scope>IDENTIFICATION</scope>
</reference>
<keyword evidence="4" id="KW-1185">Reference proteome</keyword>
<evidence type="ECO:0000313" key="3">
    <source>
        <dbReference type="EnsemblMetazoa" id="ASIC005536-PA"/>
    </source>
</evidence>
<dbReference type="EMBL" id="KE524905">
    <property type="protein sequence ID" value="KFB38221.1"/>
    <property type="molecule type" value="Genomic_DNA"/>
</dbReference>
<protein>
    <submittedName>
        <fullName evidence="2 3">Uncharacterized protein</fullName>
    </submittedName>
</protein>
<evidence type="ECO:0000256" key="1">
    <source>
        <dbReference type="SAM" id="MobiDB-lite"/>
    </source>
</evidence>
<evidence type="ECO:0000313" key="2">
    <source>
        <dbReference type="EMBL" id="KFB38221.1"/>
    </source>
</evidence>
<organism evidence="2">
    <name type="scientific">Anopheles sinensis</name>
    <name type="common">Mosquito</name>
    <dbReference type="NCBI Taxonomy" id="74873"/>
    <lineage>
        <taxon>Eukaryota</taxon>
        <taxon>Metazoa</taxon>
        <taxon>Ecdysozoa</taxon>
        <taxon>Arthropoda</taxon>
        <taxon>Hexapoda</taxon>
        <taxon>Insecta</taxon>
        <taxon>Pterygota</taxon>
        <taxon>Neoptera</taxon>
        <taxon>Endopterygota</taxon>
        <taxon>Diptera</taxon>
        <taxon>Nematocera</taxon>
        <taxon>Culicoidea</taxon>
        <taxon>Culicidae</taxon>
        <taxon>Anophelinae</taxon>
        <taxon>Anopheles</taxon>
    </lineage>
</organism>
<dbReference type="EnsemblMetazoa" id="ASIC005536-RA">
    <property type="protein sequence ID" value="ASIC005536-PA"/>
    <property type="gene ID" value="ASIC005536"/>
</dbReference>
<dbReference type="EMBL" id="ATLV01013865">
    <property type="status" value="NOT_ANNOTATED_CDS"/>
    <property type="molecule type" value="Genomic_DNA"/>
</dbReference>
<accession>A0A084VJS7</accession>
<reference evidence="2 4" key="1">
    <citation type="journal article" date="2014" name="BMC Genomics">
        <title>Genome sequence of Anopheles sinensis provides insight into genetics basis of mosquito competence for malaria parasites.</title>
        <authorList>
            <person name="Zhou D."/>
            <person name="Zhang D."/>
            <person name="Ding G."/>
            <person name="Shi L."/>
            <person name="Hou Q."/>
            <person name="Ye Y."/>
            <person name="Xu Y."/>
            <person name="Zhou H."/>
            <person name="Xiong C."/>
            <person name="Li S."/>
            <person name="Yu J."/>
            <person name="Hong S."/>
            <person name="Yu X."/>
            <person name="Zou P."/>
            <person name="Chen C."/>
            <person name="Chang X."/>
            <person name="Wang W."/>
            <person name="Lv Y."/>
            <person name="Sun Y."/>
            <person name="Ma L."/>
            <person name="Shen B."/>
            <person name="Zhu C."/>
        </authorList>
    </citation>
    <scope>NUCLEOTIDE SEQUENCE [LARGE SCALE GENOMIC DNA]</scope>
</reference>
<proteinExistence type="predicted"/>
<evidence type="ECO:0000313" key="4">
    <source>
        <dbReference type="Proteomes" id="UP000030765"/>
    </source>
</evidence>
<feature type="region of interest" description="Disordered" evidence="1">
    <location>
        <begin position="37"/>
        <end position="109"/>
    </location>
</feature>
<feature type="compositionally biased region" description="Basic and acidic residues" evidence="1">
    <location>
        <begin position="74"/>
        <end position="88"/>
    </location>
</feature>
<sequence length="168" mass="18552">MHAQDLLESLITSGPEQGMCVRAGLNSPPMCVSAIRTNGNKEKKDMDTSFGPPKGYTRAAPMGFQARKTRRKAKPDIEREDEKRDPKPSHTHTLGILAPAQERKGKRTVPGVVGRKMQNTKRKSKPRAPIYLCLRGRLQNSASFLGVRSSCRGTVHRNGVGIAARMYL</sequence>
<dbReference type="AlphaFoldDB" id="A0A084VJS7"/>
<dbReference type="VEuPathDB" id="VectorBase:ASIC005536"/>
<dbReference type="Proteomes" id="UP000030765">
    <property type="component" value="Unassembled WGS sequence"/>
</dbReference>